<name>A0A7J9IE56_9ROSI</name>
<dbReference type="AlphaFoldDB" id="A0A7J9IE56"/>
<sequence>MGRYLAMKENIVVCTSLGYLANSFYTLSRWLTLWVIEVG</sequence>
<dbReference type="OrthoDB" id="1001851at2759"/>
<comment type="caution">
    <text evidence="1">The sequence shown here is derived from an EMBL/GenBank/DDBJ whole genome shotgun (WGS) entry which is preliminary data.</text>
</comment>
<organism evidence="1 2">
    <name type="scientific">Gossypium harknessii</name>
    <dbReference type="NCBI Taxonomy" id="34285"/>
    <lineage>
        <taxon>Eukaryota</taxon>
        <taxon>Viridiplantae</taxon>
        <taxon>Streptophyta</taxon>
        <taxon>Embryophyta</taxon>
        <taxon>Tracheophyta</taxon>
        <taxon>Spermatophyta</taxon>
        <taxon>Magnoliopsida</taxon>
        <taxon>eudicotyledons</taxon>
        <taxon>Gunneridae</taxon>
        <taxon>Pentapetalae</taxon>
        <taxon>rosids</taxon>
        <taxon>malvids</taxon>
        <taxon>Malvales</taxon>
        <taxon>Malvaceae</taxon>
        <taxon>Malvoideae</taxon>
        <taxon>Gossypium</taxon>
    </lineage>
</organism>
<dbReference type="EMBL" id="JABFAD010333563">
    <property type="protein sequence ID" value="MBA0820158.1"/>
    <property type="molecule type" value="Genomic_DNA"/>
</dbReference>
<gene>
    <name evidence="1" type="ORF">Gohar_019748</name>
</gene>
<dbReference type="Proteomes" id="UP000593560">
    <property type="component" value="Unassembled WGS sequence"/>
</dbReference>
<keyword evidence="2" id="KW-1185">Reference proteome</keyword>
<evidence type="ECO:0000313" key="2">
    <source>
        <dbReference type="Proteomes" id="UP000593560"/>
    </source>
</evidence>
<evidence type="ECO:0000313" key="1">
    <source>
        <dbReference type="EMBL" id="MBA0820158.1"/>
    </source>
</evidence>
<accession>A0A7J9IE56</accession>
<reference evidence="1 2" key="1">
    <citation type="journal article" date="2019" name="Genome Biol. Evol.">
        <title>Insights into the evolution of the New World diploid cottons (Gossypium, subgenus Houzingenia) based on genome sequencing.</title>
        <authorList>
            <person name="Grover C.E."/>
            <person name="Arick M.A. 2nd"/>
            <person name="Thrash A."/>
            <person name="Conover J.L."/>
            <person name="Sanders W.S."/>
            <person name="Peterson D.G."/>
            <person name="Frelichowski J.E."/>
            <person name="Scheffler J.A."/>
            <person name="Scheffler B.E."/>
            <person name="Wendel J.F."/>
        </authorList>
    </citation>
    <scope>NUCLEOTIDE SEQUENCE [LARGE SCALE GENOMIC DNA]</scope>
    <source>
        <strain evidence="1">0</strain>
        <tissue evidence="1">Leaf</tissue>
    </source>
</reference>
<proteinExistence type="predicted"/>
<protein>
    <submittedName>
        <fullName evidence="1">Uncharacterized protein</fullName>
    </submittedName>
</protein>